<dbReference type="Proteomes" id="UP000280455">
    <property type="component" value="Chromosome"/>
</dbReference>
<name>A0AAD0ZGE0_9PSED</name>
<organism evidence="2 3">
    <name type="scientific">Pseudomonas chlororaphis subsp. aureofaciens</name>
    <dbReference type="NCBI Taxonomy" id="587851"/>
    <lineage>
        <taxon>Bacteria</taxon>
        <taxon>Pseudomonadati</taxon>
        <taxon>Pseudomonadota</taxon>
        <taxon>Gammaproteobacteria</taxon>
        <taxon>Pseudomonadales</taxon>
        <taxon>Pseudomonadaceae</taxon>
        <taxon>Pseudomonas</taxon>
    </lineage>
</organism>
<evidence type="ECO:0000313" key="2">
    <source>
        <dbReference type="EMBL" id="AZE30787.1"/>
    </source>
</evidence>
<dbReference type="EMBL" id="CP027750">
    <property type="protein sequence ID" value="AZE30787.1"/>
    <property type="molecule type" value="Genomic_DNA"/>
</dbReference>
<protein>
    <submittedName>
        <fullName evidence="2">Transmembrane regulator protein PrtR</fullName>
    </submittedName>
</protein>
<gene>
    <name evidence="2" type="ORF">C4K07_4006</name>
</gene>
<reference evidence="2 3" key="1">
    <citation type="submission" date="2018-03" db="EMBL/GenBank/DDBJ databases">
        <title>Diversity of phytobeneficial traits revealed by whole-genome analysis of worldwide-isolated phenazine-producing Pseudomonas spp.</title>
        <authorList>
            <person name="Biessy A."/>
            <person name="Novinscak A."/>
            <person name="Blom J."/>
            <person name="Leger G."/>
            <person name="Thomashow L.S."/>
            <person name="Cazorla F.M."/>
            <person name="Josic D."/>
            <person name="Filion M."/>
        </authorList>
    </citation>
    <scope>NUCLEOTIDE SEQUENCE [LARGE SCALE GENOMIC DNA]</scope>
    <source>
        <strain evidence="2 3">ChPhzS24</strain>
    </source>
</reference>
<accession>A0AAD0ZGE0</accession>
<evidence type="ECO:0000313" key="3">
    <source>
        <dbReference type="Proteomes" id="UP000280455"/>
    </source>
</evidence>
<keyword evidence="1 2" id="KW-0812">Transmembrane</keyword>
<keyword evidence="1" id="KW-0472">Membrane</keyword>
<evidence type="ECO:0000256" key="1">
    <source>
        <dbReference type="SAM" id="Phobius"/>
    </source>
</evidence>
<feature type="transmembrane region" description="Helical" evidence="1">
    <location>
        <begin position="83"/>
        <end position="102"/>
    </location>
</feature>
<sequence>MISLPPSERDLHAYVDHQLSESDRRLLETYLSSHPQLAAQVQAWQQDAQQLRAALGGALQQPVNPNLDPALIRQRLKRQSRRHLASAALLLIALGVGGLSGWQAREMTLASALPLPMTDALQAYRLFAQQGVLPADLEVRGNGAMQAWLDRYFTQAERLPDLREAGFQAVSGRLLSTDQGPAAMVLYEDQGGHRISFYIRPPGPKNYLLPRGSRSDGELQADYWSDSGYNYAMVSPSGSAVAQRLQDTQKF</sequence>
<dbReference type="AlphaFoldDB" id="A0AAD0ZGE0"/>
<keyword evidence="1" id="KW-1133">Transmembrane helix</keyword>
<dbReference type="RefSeq" id="WP_009049827.1">
    <property type="nucleotide sequence ID" value="NZ_CP027719.1"/>
</dbReference>
<proteinExistence type="predicted"/>